<evidence type="ECO:0000313" key="5">
    <source>
        <dbReference type="Proteomes" id="UP001252243"/>
    </source>
</evidence>
<dbReference type="InterPro" id="IPR025326">
    <property type="entry name" value="DUF4232"/>
</dbReference>
<dbReference type="Pfam" id="PF14016">
    <property type="entry name" value="DUF4232"/>
    <property type="match status" value="1"/>
</dbReference>
<feature type="signal peptide" evidence="2">
    <location>
        <begin position="1"/>
        <end position="34"/>
    </location>
</feature>
<name>A0ABU1UET1_9MICC</name>
<evidence type="ECO:0000259" key="3">
    <source>
        <dbReference type="Pfam" id="PF14016"/>
    </source>
</evidence>
<keyword evidence="5" id="KW-1185">Reference proteome</keyword>
<dbReference type="Proteomes" id="UP001252243">
    <property type="component" value="Unassembled WGS sequence"/>
</dbReference>
<evidence type="ECO:0000256" key="2">
    <source>
        <dbReference type="SAM" id="SignalP"/>
    </source>
</evidence>
<evidence type="ECO:0000256" key="1">
    <source>
        <dbReference type="SAM" id="MobiDB-lite"/>
    </source>
</evidence>
<evidence type="ECO:0000313" key="4">
    <source>
        <dbReference type="EMBL" id="MDR7083694.1"/>
    </source>
</evidence>
<feature type="region of interest" description="Disordered" evidence="1">
    <location>
        <begin position="33"/>
        <end position="75"/>
    </location>
</feature>
<proteinExistence type="predicted"/>
<feature type="domain" description="DUF4232" evidence="3">
    <location>
        <begin position="78"/>
        <end position="210"/>
    </location>
</feature>
<comment type="caution">
    <text evidence="4">The sequence shown here is derived from an EMBL/GenBank/DDBJ whole genome shotgun (WGS) entry which is preliminary data.</text>
</comment>
<dbReference type="PROSITE" id="PS51257">
    <property type="entry name" value="PROKAR_LIPOPROTEIN"/>
    <property type="match status" value="1"/>
</dbReference>
<dbReference type="RefSeq" id="WP_310058861.1">
    <property type="nucleotide sequence ID" value="NZ_JAVDVQ010000013.1"/>
</dbReference>
<feature type="chain" id="PRO_5046943472" description="DUF4232 domain-containing protein" evidence="2">
    <location>
        <begin position="35"/>
        <end position="213"/>
    </location>
</feature>
<organism evidence="4 5">
    <name type="scientific">Arthrobacter ginsengisoli</name>
    <dbReference type="NCBI Taxonomy" id="1356565"/>
    <lineage>
        <taxon>Bacteria</taxon>
        <taxon>Bacillati</taxon>
        <taxon>Actinomycetota</taxon>
        <taxon>Actinomycetes</taxon>
        <taxon>Micrococcales</taxon>
        <taxon>Micrococcaceae</taxon>
        <taxon>Arthrobacter</taxon>
    </lineage>
</organism>
<reference evidence="4 5" key="1">
    <citation type="submission" date="2023-07" db="EMBL/GenBank/DDBJ databases">
        <title>Sorghum-associated microbial communities from plants grown in Nebraska, USA.</title>
        <authorList>
            <person name="Schachtman D."/>
        </authorList>
    </citation>
    <scope>NUCLEOTIDE SEQUENCE [LARGE SCALE GENOMIC DNA]</scope>
    <source>
        <strain evidence="4 5">BE167</strain>
    </source>
</reference>
<accession>A0ABU1UET1</accession>
<sequence>MTAQRITNRLVFTTTVAAAAALFLAGCGTGTPQAQTSSTAAPAPATTASQPATSGAATAPISPAPAPAQPTTTAPGLCKASGLTASIDSTGGGAAGSIYMKLILTNSGTEPCLLRGFAGVSLTADANGAPIGAPAARDESIPAADVLLAPGQAGAATLRYSQAANHPDCTMAPAAGFRVYPPEDTASLFIAQPRDACSDPATRLLTIGVFQAQ</sequence>
<protein>
    <recommendedName>
        <fullName evidence="3">DUF4232 domain-containing protein</fullName>
    </recommendedName>
</protein>
<dbReference type="EMBL" id="JAVDVQ010000013">
    <property type="protein sequence ID" value="MDR7083694.1"/>
    <property type="molecule type" value="Genomic_DNA"/>
</dbReference>
<gene>
    <name evidence="4" type="ORF">J2X01_002989</name>
</gene>
<feature type="compositionally biased region" description="Low complexity" evidence="1">
    <location>
        <begin position="33"/>
        <end position="61"/>
    </location>
</feature>
<keyword evidence="2" id="KW-0732">Signal</keyword>